<dbReference type="KEGG" id="nmu:Nmul_B2809"/>
<dbReference type="OrthoDB" id="7568045at2"/>
<reference evidence="3" key="1">
    <citation type="submission" date="2005-08" db="EMBL/GenBank/DDBJ databases">
        <title>Complete sequence of Plasmid 1 of Nitrosospira multiformis ATCC 25196.</title>
        <authorList>
            <consortium name="US DOE Joint Genome Institute"/>
            <person name="Copeland A."/>
            <person name="Lucas S."/>
            <person name="Lapidus A."/>
            <person name="Barry K."/>
            <person name="Detter J.C."/>
            <person name="Glavina T."/>
            <person name="Hammon N."/>
            <person name="Israni S."/>
            <person name="Pitluck S."/>
            <person name="Chain P."/>
            <person name="Malfatti S."/>
            <person name="Shin M."/>
            <person name="Vergez L."/>
            <person name="Schmutz J."/>
            <person name="Larimer F."/>
            <person name="Land M."/>
            <person name="Hauser L."/>
            <person name="Kyrpides N."/>
            <person name="Lykidis A."/>
            <person name="Richardson P."/>
        </authorList>
    </citation>
    <scope>NUCLEOTIDE SEQUENCE</scope>
    <source>
        <strain evidence="3">ATCC 25196</strain>
        <plasmid evidence="3">1</plasmid>
    </source>
</reference>
<feature type="domain" description="Ice-binding protein C-terminal" evidence="2">
    <location>
        <begin position="196"/>
        <end position="217"/>
    </location>
</feature>
<evidence type="ECO:0000259" key="2">
    <source>
        <dbReference type="Pfam" id="PF07589"/>
    </source>
</evidence>
<evidence type="ECO:0000313" key="3">
    <source>
        <dbReference type="EMBL" id="ABB76080.1"/>
    </source>
</evidence>
<keyword evidence="1" id="KW-0732">Signal</keyword>
<reference evidence="3 5" key="3">
    <citation type="journal article" date="2008" name="Appl. Environ. Microbiol.">
        <title>Complete genome sequence of Nitrosospira multiformis, an ammonia-oxidizing bacterium from the soil environment.</title>
        <authorList>
            <person name="Norton J.M."/>
            <person name="Klotz M.G."/>
            <person name="Stein L.Y."/>
            <person name="Arp D.J."/>
            <person name="Bottomley P.J."/>
            <person name="Chain P.S."/>
            <person name="Hauser L.J."/>
            <person name="Land M.L."/>
            <person name="Larimer F.W."/>
            <person name="Shin M.W."/>
            <person name="Starkenburg S.R."/>
        </authorList>
    </citation>
    <scope>NUCLEOTIDE SEQUENCE [LARGE SCALE GENOMIC DNA]</scope>
    <source>
        <strain evidence="3">ATCC 25196</strain>
        <strain evidence="5">ATCC 25196 / NCIMB 11849 / C 71</strain>
        <plasmid evidence="3">1</plasmid>
        <plasmid evidence="5">pNITMU1</plasmid>
    </source>
</reference>
<keyword evidence="3" id="KW-0614">Plasmid</keyword>
<dbReference type="Proteomes" id="UP000236751">
    <property type="component" value="Unassembled WGS sequence"/>
</dbReference>
<reference evidence="5" key="2">
    <citation type="submission" date="2005-08" db="EMBL/GenBank/DDBJ databases">
        <title>Complete sequence of plasmid 1 of Nitrosospira multiformis ATCC 25196.</title>
        <authorList>
            <person name="Copeland A."/>
            <person name="Lucas S."/>
            <person name="Lapidus A."/>
            <person name="Barry K."/>
            <person name="Detter J.C."/>
            <person name="Glavina T."/>
            <person name="Hammon N."/>
            <person name="Israni S."/>
            <person name="Pitluck S."/>
            <person name="Chain P."/>
            <person name="Malfatti S."/>
            <person name="Shin M."/>
            <person name="Vergez L."/>
            <person name="Schmutz J."/>
            <person name="Larimer F."/>
            <person name="Land M."/>
            <person name="Hauser L."/>
            <person name="Kyrpides N."/>
            <person name="Lykidis A."/>
            <person name="Richardson P."/>
        </authorList>
    </citation>
    <scope>NUCLEOTIDE SEQUENCE [LARGE SCALE GENOMIC DNA]</scope>
    <source>
        <strain evidence="5">ATCC 25196 / NCIMB 11849 / C 71</strain>
        <plasmid evidence="5">pNITMU1</plasmid>
    </source>
</reference>
<reference evidence="4 6" key="4">
    <citation type="submission" date="2016-10" db="EMBL/GenBank/DDBJ databases">
        <authorList>
            <person name="de Groot N.N."/>
        </authorList>
    </citation>
    <scope>NUCLEOTIDE SEQUENCE [LARGE SCALE GENOMIC DNA]</scope>
    <source>
        <strain evidence="4 6">Nl13</strain>
    </source>
</reference>
<feature type="signal peptide" evidence="1">
    <location>
        <begin position="1"/>
        <end position="21"/>
    </location>
</feature>
<dbReference type="Pfam" id="PF07589">
    <property type="entry name" value="PEP-CTERM"/>
    <property type="match status" value="1"/>
</dbReference>
<evidence type="ECO:0000313" key="4">
    <source>
        <dbReference type="EMBL" id="SEG15183.1"/>
    </source>
</evidence>
<dbReference type="Proteomes" id="UP000002718">
    <property type="component" value="Plasmid 1"/>
</dbReference>
<dbReference type="InterPro" id="IPR013424">
    <property type="entry name" value="Ice-binding_C"/>
</dbReference>
<dbReference type="RefSeq" id="WP_011382065.1">
    <property type="nucleotide sequence ID" value="NC_007615.1"/>
</dbReference>
<evidence type="ECO:0000313" key="6">
    <source>
        <dbReference type="Proteomes" id="UP000236751"/>
    </source>
</evidence>
<evidence type="ECO:0000256" key="1">
    <source>
        <dbReference type="SAM" id="SignalP"/>
    </source>
</evidence>
<gene>
    <name evidence="3" type="ordered locus">Nmul_B2809</name>
    <name evidence="4" type="ORF">SAMN05216403_1372</name>
</gene>
<evidence type="ECO:0000313" key="5">
    <source>
        <dbReference type="Proteomes" id="UP000002718"/>
    </source>
</evidence>
<dbReference type="AlphaFoldDB" id="Q2Y591"/>
<organism evidence="3 5">
    <name type="scientific">Nitrosospira multiformis (strain ATCC 25196 / NCIMB 11849 / C 71)</name>
    <dbReference type="NCBI Taxonomy" id="323848"/>
    <lineage>
        <taxon>Bacteria</taxon>
        <taxon>Pseudomonadati</taxon>
        <taxon>Pseudomonadota</taxon>
        <taxon>Betaproteobacteria</taxon>
        <taxon>Nitrosomonadales</taxon>
        <taxon>Nitrosomonadaceae</taxon>
        <taxon>Nitrosospira</taxon>
    </lineage>
</organism>
<dbReference type="EMBL" id="CP000104">
    <property type="protein sequence ID" value="ABB76080.1"/>
    <property type="molecule type" value="Genomic_DNA"/>
</dbReference>
<dbReference type="HOGENOM" id="CLU_1249524_0_0_4"/>
<dbReference type="NCBIfam" id="TIGR02595">
    <property type="entry name" value="PEP_CTERM"/>
    <property type="match status" value="1"/>
</dbReference>
<keyword evidence="5" id="KW-1185">Reference proteome</keyword>
<feature type="chain" id="PRO_5014308852" evidence="1">
    <location>
        <begin position="22"/>
        <end position="221"/>
    </location>
</feature>
<geneLocation type="plasmid" evidence="3">
    <name>1</name>
</geneLocation>
<sequence length="221" mass="23200">MFSKIAFTATLLLSQISLASAAIVNFDDLDASGGDLVLDTLSPYQGFTWTNFSAYTSIPGFPGFNNGIVSPDNAAYSGGESFGPIVTPVIGKIEADDPFDFVSAYLGSGYYDDLSLTVQGRLNGTLLFTTTLTLDTAAPLFVNFGFTGINELNFFAAATGSTTDPFQCGTVNCTQFTLDNLTFAPGSTTPPPNPLPEPSSLALLCLGGAGAWALRRRKVKA</sequence>
<protein>
    <submittedName>
        <fullName evidence="4">PEP-CTERM protein-sorting domain-containing protein</fullName>
    </submittedName>
</protein>
<dbReference type="EMBL" id="FNVK01000037">
    <property type="protein sequence ID" value="SEG15183.1"/>
    <property type="molecule type" value="Genomic_DNA"/>
</dbReference>
<accession>Q2Y591</accession>
<proteinExistence type="predicted"/>
<geneLocation type="plasmid" evidence="5">
    <name>pNITMU1</name>
</geneLocation>
<name>Q2Y591_NITMU</name>